<keyword evidence="4" id="KW-0732">Signal</keyword>
<feature type="region of interest" description="Disordered" evidence="3">
    <location>
        <begin position="253"/>
        <end position="324"/>
    </location>
</feature>
<dbReference type="SMART" id="SM00223">
    <property type="entry name" value="APPLE"/>
    <property type="match status" value="3"/>
</dbReference>
<gene>
    <name evidence="6" type="ORF">CSUI_010224</name>
</gene>
<feature type="region of interest" description="Disordered" evidence="3">
    <location>
        <begin position="164"/>
        <end position="198"/>
    </location>
</feature>
<feature type="signal peptide" evidence="4">
    <location>
        <begin position="1"/>
        <end position="27"/>
    </location>
</feature>
<dbReference type="GeneID" id="94433540"/>
<dbReference type="PANTHER" id="PTHR33946:SF4">
    <property type="entry name" value="COAGULATION FACTOR XI"/>
    <property type="match status" value="1"/>
</dbReference>
<dbReference type="OrthoDB" id="334931at2759"/>
<dbReference type="RefSeq" id="XP_067917697.1">
    <property type="nucleotide sequence ID" value="XM_068070329.1"/>
</dbReference>
<dbReference type="VEuPathDB" id="ToxoDB:CSUI_010224"/>
<evidence type="ECO:0000313" key="7">
    <source>
        <dbReference type="Proteomes" id="UP000221165"/>
    </source>
</evidence>
<dbReference type="InterPro" id="IPR024691">
    <property type="entry name" value="MIC1_galectin-like_dom"/>
</dbReference>
<protein>
    <submittedName>
        <fullName evidence="6">Pan domain-containing protein</fullName>
    </submittedName>
</protein>
<dbReference type="EMBL" id="MIGC01006931">
    <property type="protein sequence ID" value="PHJ15965.1"/>
    <property type="molecule type" value="Genomic_DNA"/>
</dbReference>
<dbReference type="InterPro" id="IPR003609">
    <property type="entry name" value="Pan_app"/>
</dbReference>
<dbReference type="GO" id="GO:0005576">
    <property type="term" value="C:extracellular region"/>
    <property type="evidence" value="ECO:0007669"/>
    <property type="project" value="InterPro"/>
</dbReference>
<name>A0A2C6KHJ6_9APIC</name>
<evidence type="ECO:0000256" key="1">
    <source>
        <dbReference type="ARBA" id="ARBA00022737"/>
    </source>
</evidence>
<dbReference type="Proteomes" id="UP000221165">
    <property type="component" value="Unassembled WGS sequence"/>
</dbReference>
<evidence type="ECO:0000256" key="4">
    <source>
        <dbReference type="SAM" id="SignalP"/>
    </source>
</evidence>
<reference evidence="6 7" key="1">
    <citation type="journal article" date="2017" name="Int. J. Parasitol.">
        <title>The genome of the protozoan parasite Cystoisospora suis and a reverse vaccinology approach to identify vaccine candidates.</title>
        <authorList>
            <person name="Palmieri N."/>
            <person name="Shrestha A."/>
            <person name="Ruttkowski B."/>
            <person name="Beck T."/>
            <person name="Vogl C."/>
            <person name="Tomley F."/>
            <person name="Blake D.P."/>
            <person name="Joachim A."/>
        </authorList>
    </citation>
    <scope>NUCLEOTIDE SEQUENCE [LARGE SCALE GENOMIC DNA]</scope>
    <source>
        <strain evidence="6 7">Wien I</strain>
    </source>
</reference>
<feature type="domain" description="Apple" evidence="5">
    <location>
        <begin position="33"/>
        <end position="108"/>
    </location>
</feature>
<dbReference type="PROSITE" id="PS51257">
    <property type="entry name" value="PROKAR_LIPOPROTEIN"/>
    <property type="match status" value="1"/>
</dbReference>
<dbReference type="AlphaFoldDB" id="A0A2C6KHJ6"/>
<dbReference type="Gene3D" id="3.50.4.10">
    <property type="entry name" value="Hepatocyte Growth Factor"/>
    <property type="match status" value="3"/>
</dbReference>
<dbReference type="GO" id="GO:0006508">
    <property type="term" value="P:proteolysis"/>
    <property type="evidence" value="ECO:0007669"/>
    <property type="project" value="InterPro"/>
</dbReference>
<dbReference type="SUPFAM" id="SSF57414">
    <property type="entry name" value="Hairpin loop containing domain-like"/>
    <property type="match status" value="3"/>
</dbReference>
<dbReference type="InterPro" id="IPR000177">
    <property type="entry name" value="Apple"/>
</dbReference>
<feature type="compositionally biased region" description="Low complexity" evidence="3">
    <location>
        <begin position="275"/>
        <end position="297"/>
    </location>
</feature>
<sequence>MAVSVSKAGAAVVVALACHLFWRSASAAADSSCFETGIDYFGNDVEMIRDGSVTTAEECQRRCQANMSCGYFTFFVHNNHCYLKSLAALSQRRPANDRRVSGPRNCSCLEMGIDYVGNDVEDVQAQTPMECQKLCQGLDACHYFTFYPNRKRCYLKNASAKEGRTSGDGTIPHVSGPKTCELTPPEEPSASSDPPNGCFEEGVDYYAHDVKQIQNGSVKTLEACQALCQEREDCYYFTYDRRGHNCYLKKASAPQGRRTGNEHLVSGPKTCPPTGDSSDSSGSGVAESPEPESSTPESSERESSIPESSEPESHPDAGSPQGGIEFVDQGIVKLTASRSPANFKVMIGSCYTVTVDKTTKEVHVEGTESHKGSIPGEPVPNGPFVLLLFHDGNRLAAVYDYQVEGGDWASITVRTPSSSCHMSQMTVEGVPSSEEFEGVRAFVTSNLKHLM</sequence>
<dbReference type="Pfam" id="PF11476">
    <property type="entry name" value="TgMIC1"/>
    <property type="match status" value="1"/>
</dbReference>
<keyword evidence="7" id="KW-1185">Reference proteome</keyword>
<comment type="caution">
    <text evidence="6">The sequence shown here is derived from an EMBL/GenBank/DDBJ whole genome shotgun (WGS) entry which is preliminary data.</text>
</comment>
<proteinExistence type="predicted"/>
<feature type="chain" id="PRO_5013061655" evidence="4">
    <location>
        <begin position="28"/>
        <end position="451"/>
    </location>
</feature>
<dbReference type="PANTHER" id="PTHR33946">
    <property type="match status" value="1"/>
</dbReference>
<dbReference type="PROSITE" id="PS50948">
    <property type="entry name" value="PAN"/>
    <property type="match status" value="2"/>
</dbReference>
<evidence type="ECO:0000256" key="2">
    <source>
        <dbReference type="ARBA" id="ARBA00023157"/>
    </source>
</evidence>
<evidence type="ECO:0000313" key="6">
    <source>
        <dbReference type="EMBL" id="PHJ15965.1"/>
    </source>
</evidence>
<feature type="domain" description="Apple" evidence="5">
    <location>
        <begin position="198"/>
        <end position="271"/>
    </location>
</feature>
<dbReference type="Pfam" id="PF00024">
    <property type="entry name" value="PAN_1"/>
    <property type="match status" value="3"/>
</dbReference>
<evidence type="ECO:0000259" key="5">
    <source>
        <dbReference type="PROSITE" id="PS50948"/>
    </source>
</evidence>
<dbReference type="CDD" id="cd01100">
    <property type="entry name" value="APPLE_Factor_XI_like"/>
    <property type="match status" value="3"/>
</dbReference>
<keyword evidence="2" id="KW-1015">Disulfide bond</keyword>
<keyword evidence="1" id="KW-0677">Repeat</keyword>
<organism evidence="6 7">
    <name type="scientific">Cystoisospora suis</name>
    <dbReference type="NCBI Taxonomy" id="483139"/>
    <lineage>
        <taxon>Eukaryota</taxon>
        <taxon>Sar</taxon>
        <taxon>Alveolata</taxon>
        <taxon>Apicomplexa</taxon>
        <taxon>Conoidasida</taxon>
        <taxon>Coccidia</taxon>
        <taxon>Eucoccidiorida</taxon>
        <taxon>Eimeriorina</taxon>
        <taxon>Sarcocystidae</taxon>
        <taxon>Cystoisospora</taxon>
    </lineage>
</organism>
<evidence type="ECO:0000256" key="3">
    <source>
        <dbReference type="SAM" id="MobiDB-lite"/>
    </source>
</evidence>
<accession>A0A2C6KHJ6</accession>